<evidence type="ECO:0000313" key="3">
    <source>
        <dbReference type="EMBL" id="MFC3084745.1"/>
    </source>
</evidence>
<evidence type="ECO:0000313" key="4">
    <source>
        <dbReference type="Proteomes" id="UP001595445"/>
    </source>
</evidence>
<evidence type="ECO:0000256" key="2">
    <source>
        <dbReference type="SAM" id="SignalP"/>
    </source>
</evidence>
<organism evidence="3 4">
    <name type="scientific">Tabrizicola soli</name>
    <dbReference type="NCBI Taxonomy" id="2185115"/>
    <lineage>
        <taxon>Bacteria</taxon>
        <taxon>Pseudomonadati</taxon>
        <taxon>Pseudomonadota</taxon>
        <taxon>Alphaproteobacteria</taxon>
        <taxon>Rhodobacterales</taxon>
        <taxon>Paracoccaceae</taxon>
        <taxon>Tabrizicola</taxon>
    </lineage>
</organism>
<feature type="chain" id="PRO_5046319823" evidence="2">
    <location>
        <begin position="19"/>
        <end position="224"/>
    </location>
</feature>
<sequence length="224" mass="22727">MTLRLLPILALAALPALAEAPNLSRPAGGAPGSAARLVLAQRAQQAALERGEVMALLAAIRLARGISQRPAVGWTRETGGKAPQDAPPGAPAAPDPGGEAAMAMARNLAGEDPDLQDLVYALDAQLPHGALPTALVATAELAPGQTDRWTLPLFGEVAAEIGLIGDGDGPLALALTDETGATLCTRPASAQPALCSLTPARNGFFTVTIRNPGASVNSYRLIGN</sequence>
<comment type="caution">
    <text evidence="3">The sequence shown here is derived from an EMBL/GenBank/DDBJ whole genome shotgun (WGS) entry which is preliminary data.</text>
</comment>
<gene>
    <name evidence="3" type="ORF">ACFOD6_01670</name>
</gene>
<dbReference type="Proteomes" id="UP001595445">
    <property type="component" value="Unassembled WGS sequence"/>
</dbReference>
<reference evidence="4" key="1">
    <citation type="journal article" date="2019" name="Int. J. Syst. Evol. Microbiol.">
        <title>The Global Catalogue of Microorganisms (GCM) 10K type strain sequencing project: providing services to taxonomists for standard genome sequencing and annotation.</title>
        <authorList>
            <consortium name="The Broad Institute Genomics Platform"/>
            <consortium name="The Broad Institute Genome Sequencing Center for Infectious Disease"/>
            <person name="Wu L."/>
            <person name="Ma J."/>
        </authorList>
    </citation>
    <scope>NUCLEOTIDE SEQUENCE [LARGE SCALE GENOMIC DNA]</scope>
    <source>
        <strain evidence="4">KCTC 62102</strain>
    </source>
</reference>
<proteinExistence type="predicted"/>
<feature type="signal peptide" evidence="2">
    <location>
        <begin position="1"/>
        <end position="18"/>
    </location>
</feature>
<name>A0ABV7DQR3_9RHOB</name>
<keyword evidence="2" id="KW-0732">Signal</keyword>
<feature type="region of interest" description="Disordered" evidence="1">
    <location>
        <begin position="74"/>
        <end position="99"/>
    </location>
</feature>
<dbReference type="RefSeq" id="WP_197642555.1">
    <property type="nucleotide sequence ID" value="NZ_JAEACP010000005.1"/>
</dbReference>
<accession>A0ABV7DQR3</accession>
<dbReference type="EMBL" id="JBHRSM010000001">
    <property type="protein sequence ID" value="MFC3084745.1"/>
    <property type="molecule type" value="Genomic_DNA"/>
</dbReference>
<evidence type="ECO:0000256" key="1">
    <source>
        <dbReference type="SAM" id="MobiDB-lite"/>
    </source>
</evidence>
<keyword evidence="4" id="KW-1185">Reference proteome</keyword>
<feature type="compositionally biased region" description="Pro residues" evidence="1">
    <location>
        <begin position="85"/>
        <end position="94"/>
    </location>
</feature>
<protein>
    <submittedName>
        <fullName evidence="3">Uncharacterized protein</fullName>
    </submittedName>
</protein>